<dbReference type="AlphaFoldDB" id="S9R995"/>
<dbReference type="eggNOG" id="KOG1426">
    <property type="taxonomic scope" value="Eukaryota"/>
</dbReference>
<dbReference type="PROSITE" id="PS50012">
    <property type="entry name" value="RCC1_3"/>
    <property type="match status" value="2"/>
</dbReference>
<proteinExistence type="predicted"/>
<dbReference type="PRINTS" id="PR00633">
    <property type="entry name" value="RCCNDNSATION"/>
</dbReference>
<dbReference type="SUPFAM" id="SSF50985">
    <property type="entry name" value="RCC1/BLIP-II"/>
    <property type="match status" value="1"/>
</dbReference>
<dbReference type="OMA" id="GWGNCRK"/>
<dbReference type="Proteomes" id="UP000016088">
    <property type="component" value="Unassembled WGS sequence"/>
</dbReference>
<evidence type="ECO:0000256" key="1">
    <source>
        <dbReference type="ARBA" id="ARBA00022737"/>
    </source>
</evidence>
<protein>
    <submittedName>
        <fullName evidence="4">RCC domain-containing protein Ats1</fullName>
    </submittedName>
</protein>
<accession>S9R995</accession>
<evidence type="ECO:0000256" key="2">
    <source>
        <dbReference type="PROSITE-ProRule" id="PRU00235"/>
    </source>
</evidence>
<name>S9R995_SCHOY</name>
<evidence type="ECO:0000259" key="3">
    <source>
        <dbReference type="Pfam" id="PF25390"/>
    </source>
</evidence>
<dbReference type="VEuPathDB" id="FungiDB:SOCG_02222"/>
<dbReference type="PANTHER" id="PTHR22870:SF408">
    <property type="entry name" value="OS09G0560450 PROTEIN"/>
    <property type="match status" value="1"/>
</dbReference>
<dbReference type="InterPro" id="IPR000408">
    <property type="entry name" value="Reg_chr_condens"/>
</dbReference>
<sequence>MMLYSLGSNGSYQLGLEHEEDISKPEKVNFPEQPKQIACGGNHTLILDQHGQLWACGDNRMLQCCQTSDSNITDGSINRLKPIESSYIHEFHVINRIYWSMIAVGWEFSVLVEKDRRTVWTCGAGPQGELGQGEVRASSLTKIMIPYLDENEIILDISSSVKHWVCITNKGNVYGCGDGRKGQLGPAVPKMTNRVQFLAQVEHATKVCCGLQFSAFLQETGRVSILGGDRWNLSEECVQWQNNNPSLSALIVDISSNWSTLSLLDSNGRIYAFGRGDRAQKAHTVQNDTLAIAGGSEHNIVRTKNMEAYIYGWNEHGNAFNEDRQDVYQAKNLGLPGMVTYVAAGYATTWIVTENE</sequence>
<organism evidence="4 5">
    <name type="scientific">Schizosaccharomyces octosporus (strain yFS286)</name>
    <name type="common">Fission yeast</name>
    <name type="synonym">Octosporomyces octosporus</name>
    <dbReference type="NCBI Taxonomy" id="483514"/>
    <lineage>
        <taxon>Eukaryota</taxon>
        <taxon>Fungi</taxon>
        <taxon>Dikarya</taxon>
        <taxon>Ascomycota</taxon>
        <taxon>Taphrinomycotina</taxon>
        <taxon>Schizosaccharomycetes</taxon>
        <taxon>Schizosaccharomycetales</taxon>
        <taxon>Schizosaccharomycetaceae</taxon>
        <taxon>Schizosaccharomyces</taxon>
    </lineage>
</organism>
<keyword evidence="5" id="KW-1185">Reference proteome</keyword>
<keyword evidence="1" id="KW-0677">Repeat</keyword>
<feature type="repeat" description="RCC1" evidence="2">
    <location>
        <begin position="171"/>
        <end position="220"/>
    </location>
</feature>
<feature type="repeat" description="RCC1" evidence="2">
    <location>
        <begin position="1"/>
        <end position="50"/>
    </location>
</feature>
<gene>
    <name evidence="4" type="ORF">SOCG_02222</name>
</gene>
<evidence type="ECO:0000313" key="5">
    <source>
        <dbReference type="Proteomes" id="UP000016088"/>
    </source>
</evidence>
<dbReference type="InterPro" id="IPR058923">
    <property type="entry name" value="RCC1-like_dom"/>
</dbReference>
<dbReference type="RefSeq" id="XP_013016170.1">
    <property type="nucleotide sequence ID" value="XM_013160716.1"/>
</dbReference>
<dbReference type="EMBL" id="KE503206">
    <property type="protein sequence ID" value="EPX74740.1"/>
    <property type="molecule type" value="Genomic_DNA"/>
</dbReference>
<dbReference type="HOGENOM" id="CLU_005210_0_0_1"/>
<evidence type="ECO:0000313" key="4">
    <source>
        <dbReference type="EMBL" id="EPX74740.1"/>
    </source>
</evidence>
<reference evidence="4 5" key="1">
    <citation type="journal article" date="2011" name="Science">
        <title>Comparative functional genomics of the fission yeasts.</title>
        <authorList>
            <person name="Rhind N."/>
            <person name="Chen Z."/>
            <person name="Yassour M."/>
            <person name="Thompson D.A."/>
            <person name="Haas B.J."/>
            <person name="Habib N."/>
            <person name="Wapinski I."/>
            <person name="Roy S."/>
            <person name="Lin M.F."/>
            <person name="Heiman D.I."/>
            <person name="Young S.K."/>
            <person name="Furuya K."/>
            <person name="Guo Y."/>
            <person name="Pidoux A."/>
            <person name="Chen H.M."/>
            <person name="Robbertse B."/>
            <person name="Goldberg J.M."/>
            <person name="Aoki K."/>
            <person name="Bayne E.H."/>
            <person name="Berlin A.M."/>
            <person name="Desjardins C.A."/>
            <person name="Dobbs E."/>
            <person name="Dukaj L."/>
            <person name="Fan L."/>
            <person name="FitzGerald M.G."/>
            <person name="French C."/>
            <person name="Gujja S."/>
            <person name="Hansen K."/>
            <person name="Keifenheim D."/>
            <person name="Levin J.Z."/>
            <person name="Mosher R.A."/>
            <person name="Mueller C.A."/>
            <person name="Pfiffner J."/>
            <person name="Priest M."/>
            <person name="Russ C."/>
            <person name="Smialowska A."/>
            <person name="Swoboda P."/>
            <person name="Sykes S.M."/>
            <person name="Vaughn M."/>
            <person name="Vengrova S."/>
            <person name="Yoder R."/>
            <person name="Zeng Q."/>
            <person name="Allshire R."/>
            <person name="Baulcombe D."/>
            <person name="Birren B.W."/>
            <person name="Brown W."/>
            <person name="Ekwall K."/>
            <person name="Kellis M."/>
            <person name="Leatherwood J."/>
            <person name="Levin H."/>
            <person name="Margalit H."/>
            <person name="Martienssen R."/>
            <person name="Nieduszynski C.A."/>
            <person name="Spatafora J.W."/>
            <person name="Friedman N."/>
            <person name="Dalgaard J.Z."/>
            <person name="Baumann P."/>
            <person name="Niki H."/>
            <person name="Regev A."/>
            <person name="Nusbaum C."/>
        </authorList>
    </citation>
    <scope>NUCLEOTIDE SEQUENCE [LARGE SCALE GENOMIC DNA]</scope>
    <source>
        <strain evidence="5">yFS286</strain>
    </source>
</reference>
<dbReference type="InterPro" id="IPR051210">
    <property type="entry name" value="Ub_ligase/GEF_domain"/>
</dbReference>
<dbReference type="InterPro" id="IPR009091">
    <property type="entry name" value="RCC1/BLIP-II"/>
</dbReference>
<dbReference type="OrthoDB" id="5370059at2759"/>
<dbReference type="Pfam" id="PF25390">
    <property type="entry name" value="WD40_RLD"/>
    <property type="match status" value="1"/>
</dbReference>
<feature type="domain" description="RCC1-like" evidence="3">
    <location>
        <begin position="3"/>
        <end position="349"/>
    </location>
</feature>
<dbReference type="Gene3D" id="2.130.10.30">
    <property type="entry name" value="Regulator of chromosome condensation 1/beta-lactamase-inhibitor protein II"/>
    <property type="match status" value="2"/>
</dbReference>
<dbReference type="PANTHER" id="PTHR22870">
    <property type="entry name" value="REGULATOR OF CHROMOSOME CONDENSATION"/>
    <property type="match status" value="1"/>
</dbReference>
<dbReference type="GeneID" id="25031200"/>